<feature type="region of interest" description="Disordered" evidence="1">
    <location>
        <begin position="1"/>
        <end position="62"/>
    </location>
</feature>
<dbReference type="EMBL" id="WJXW01000001">
    <property type="protein sequence ID" value="KAF9740474.1"/>
    <property type="molecule type" value="Genomic_DNA"/>
</dbReference>
<organism evidence="2 3">
    <name type="scientific">Paraphaeosphaeria minitans</name>
    <dbReference type="NCBI Taxonomy" id="565426"/>
    <lineage>
        <taxon>Eukaryota</taxon>
        <taxon>Fungi</taxon>
        <taxon>Dikarya</taxon>
        <taxon>Ascomycota</taxon>
        <taxon>Pezizomycotina</taxon>
        <taxon>Dothideomycetes</taxon>
        <taxon>Pleosporomycetidae</taxon>
        <taxon>Pleosporales</taxon>
        <taxon>Massarineae</taxon>
        <taxon>Didymosphaeriaceae</taxon>
        <taxon>Paraphaeosphaeria</taxon>
    </lineage>
</organism>
<protein>
    <submittedName>
        <fullName evidence="2">Uncharacterized protein</fullName>
    </submittedName>
</protein>
<dbReference type="Proteomes" id="UP000756921">
    <property type="component" value="Unassembled WGS sequence"/>
</dbReference>
<keyword evidence="3" id="KW-1185">Reference proteome</keyword>
<dbReference type="AlphaFoldDB" id="A0A9P6GS02"/>
<accession>A0A9P6GS02</accession>
<evidence type="ECO:0000313" key="3">
    <source>
        <dbReference type="Proteomes" id="UP000756921"/>
    </source>
</evidence>
<gene>
    <name evidence="2" type="ORF">PMIN01_00013</name>
</gene>
<feature type="region of interest" description="Disordered" evidence="1">
    <location>
        <begin position="126"/>
        <end position="173"/>
    </location>
</feature>
<name>A0A9P6GS02_9PLEO</name>
<proteinExistence type="predicted"/>
<reference evidence="2" key="1">
    <citation type="journal article" date="2020" name="Mol. Plant Microbe Interact.">
        <title>Genome Sequence of the Biocontrol Agent Coniothyrium minitans strain Conio (IMI 134523).</title>
        <authorList>
            <person name="Patel D."/>
            <person name="Shittu T.A."/>
            <person name="Baroncelli R."/>
            <person name="Muthumeenakshi S."/>
            <person name="Osborne T.H."/>
            <person name="Janganan T.K."/>
            <person name="Sreenivasaprasad S."/>
        </authorList>
    </citation>
    <scope>NUCLEOTIDE SEQUENCE</scope>
    <source>
        <strain evidence="2">Conio</strain>
    </source>
</reference>
<comment type="caution">
    <text evidence="2">The sequence shown here is derived from an EMBL/GenBank/DDBJ whole genome shotgun (WGS) entry which is preliminary data.</text>
</comment>
<feature type="compositionally biased region" description="Basic and acidic residues" evidence="1">
    <location>
        <begin position="160"/>
        <end position="169"/>
    </location>
</feature>
<evidence type="ECO:0000256" key="1">
    <source>
        <dbReference type="SAM" id="MobiDB-lite"/>
    </source>
</evidence>
<evidence type="ECO:0000313" key="2">
    <source>
        <dbReference type="EMBL" id="KAF9740474.1"/>
    </source>
</evidence>
<sequence length="265" mass="28706">MREASTYCSPLPSRLPPTPSPKANSPPLQAPRPTTRPRASLLPSRAVEAPRSPRSCTQRQKRPDVYAARMLYLRWGAGVSLARASFHHRPRRRTDGQTSVQPAPAIPRCLSVRVDDGRMGGIPTPLESAGEGGPVPTHAPHMPADTYGKRPAVSAPSIKQQREPTDRPIQRPRGTTTISKLSRCDLPQHLLPPPLPFPPPAVGSRRWAVHLTADGRAPTPYPLNTACPRTTSLTPRDNGLDICTGRGEPSMQRNQRLCAAADAGV</sequence>